<organism evidence="2 3">
    <name type="scientific">Thermovirga lienii (strain ATCC BAA-1197 / DSM 17291 / Cas60314)</name>
    <dbReference type="NCBI Taxonomy" id="580340"/>
    <lineage>
        <taxon>Bacteria</taxon>
        <taxon>Thermotogati</taxon>
        <taxon>Synergistota</taxon>
        <taxon>Synergistia</taxon>
        <taxon>Synergistales</taxon>
        <taxon>Thermovirgaceae</taxon>
        <taxon>Thermovirga</taxon>
    </lineage>
</organism>
<gene>
    <name evidence="2" type="ordered locus">Tlie_0482</name>
</gene>
<dbReference type="KEGG" id="tli:Tlie_0482"/>
<accession>G7V7Y1</accession>
<sequence length="320" mass="35124">MRVKNKRIFKAFGAVLMALIVASFLWVGPQSVEAAEKERPIVVGSKIDTEGALLGNMIVVFLRAKGFKVVDRAQTGTTKVVREALISGEIDVYPEYTGNGYFFFSGKTDASIWKDFEKGWETIRDLDKKAHNLVWLRPAPANNTWAIAMRRDDAEKANIRTLEDLASYLKSGGYFKIAASEEFVSSEAALPAFEAGYGFRLSNEQIVVLSGGNTALTEKAAATRQDGVNAAMAYGTDGQLAALNLVVLEDTKHIQPVYAPAPVVRQEVLDIYPELKPLLEDLFATLDLETLQTLNGKIAVDGQDPKKVAQEYLKAKGFLN</sequence>
<dbReference type="InterPro" id="IPR007210">
    <property type="entry name" value="ABC_Gly_betaine_transp_sub-bd"/>
</dbReference>
<evidence type="ECO:0000259" key="1">
    <source>
        <dbReference type="Pfam" id="PF04069"/>
    </source>
</evidence>
<dbReference type="EMBL" id="CP003096">
    <property type="protein sequence ID" value="AER66217.1"/>
    <property type="molecule type" value="Genomic_DNA"/>
</dbReference>
<dbReference type="Proteomes" id="UP000005868">
    <property type="component" value="Chromosome"/>
</dbReference>
<dbReference type="eggNOG" id="COG1732">
    <property type="taxonomic scope" value="Bacteria"/>
</dbReference>
<reference evidence="3" key="1">
    <citation type="submission" date="2011-10" db="EMBL/GenBank/DDBJ databases">
        <title>The complete genome of chromosome of Thermovirga lienii DSM 17291.</title>
        <authorList>
            <consortium name="US DOE Joint Genome Institute (JGI-PGF)"/>
            <person name="Lucas S."/>
            <person name="Copeland A."/>
            <person name="Lapidus A."/>
            <person name="Glavina del Rio T."/>
            <person name="Dalin E."/>
            <person name="Tice H."/>
            <person name="Bruce D."/>
            <person name="Goodwin L."/>
            <person name="Pitluck S."/>
            <person name="Peters L."/>
            <person name="Mikhailova N."/>
            <person name="Saunders E."/>
            <person name="Kyrpides N."/>
            <person name="Mavromatis K."/>
            <person name="Ivanova N."/>
            <person name="Last F.I."/>
            <person name="Brettin T."/>
            <person name="Detter J.C."/>
            <person name="Han C."/>
            <person name="Larimer F."/>
            <person name="Land M."/>
            <person name="Hauser L."/>
            <person name="Markowitz V."/>
            <person name="Cheng J.-F."/>
            <person name="Hugenholtz P."/>
            <person name="Woyke T."/>
            <person name="Wu D."/>
            <person name="Spring S."/>
            <person name="Schroeder M."/>
            <person name="Brambilla E.-M."/>
            <person name="Klenk H.-P."/>
            <person name="Eisen J.A."/>
        </authorList>
    </citation>
    <scope>NUCLEOTIDE SEQUENCE [LARGE SCALE GENOMIC DNA]</scope>
    <source>
        <strain evidence="3">ATCC BAA-1197 / DSM 17291 / Cas60314</strain>
    </source>
</reference>
<protein>
    <submittedName>
        <fullName evidence="2">Substrate-binding region of ABC-type glycine betaine transport system</fullName>
    </submittedName>
</protein>
<dbReference type="AlphaFoldDB" id="G7V7Y1"/>
<dbReference type="STRING" id="580340.Tlie_0482"/>
<evidence type="ECO:0000313" key="3">
    <source>
        <dbReference type="Proteomes" id="UP000005868"/>
    </source>
</evidence>
<dbReference type="Pfam" id="PF04069">
    <property type="entry name" value="OpuAC"/>
    <property type="match status" value="1"/>
</dbReference>
<keyword evidence="3" id="KW-1185">Reference proteome</keyword>
<proteinExistence type="predicted"/>
<dbReference type="HOGENOM" id="CLU_038355_1_1_0"/>
<dbReference type="GO" id="GO:0022857">
    <property type="term" value="F:transmembrane transporter activity"/>
    <property type="evidence" value="ECO:0007669"/>
    <property type="project" value="InterPro"/>
</dbReference>
<dbReference type="CDD" id="cd13616">
    <property type="entry name" value="PBP2_OsmF"/>
    <property type="match status" value="1"/>
</dbReference>
<dbReference type="Gene3D" id="3.40.190.120">
    <property type="entry name" value="Osmoprotection protein (prox), domain 2"/>
    <property type="match status" value="1"/>
</dbReference>
<dbReference type="SUPFAM" id="SSF53850">
    <property type="entry name" value="Periplasmic binding protein-like II"/>
    <property type="match status" value="1"/>
</dbReference>
<name>G7V7Y1_THELD</name>
<evidence type="ECO:0000313" key="2">
    <source>
        <dbReference type="EMBL" id="AER66217.1"/>
    </source>
</evidence>
<dbReference type="GO" id="GO:0043190">
    <property type="term" value="C:ATP-binding cassette (ABC) transporter complex"/>
    <property type="evidence" value="ECO:0007669"/>
    <property type="project" value="InterPro"/>
</dbReference>
<feature type="domain" description="ABC-type glycine betaine transport system substrate-binding" evidence="1">
    <location>
        <begin position="40"/>
        <end position="314"/>
    </location>
</feature>
<reference evidence="2 3" key="2">
    <citation type="journal article" date="2012" name="Stand. Genomic Sci.">
        <title>Genome sequence of the moderately thermophilic, amino-acid-degrading and sulfur-reducing bacterium Thermovirga lienii type strain (Cas60314(T)).</title>
        <authorList>
            <person name="Goker M."/>
            <person name="Saunders E."/>
            <person name="Lapidus A."/>
            <person name="Nolan M."/>
            <person name="Lucas S."/>
            <person name="Hammon N."/>
            <person name="Deshpande S."/>
            <person name="Cheng J.F."/>
            <person name="Han C."/>
            <person name="Tapia R."/>
            <person name="Goodwin L.A."/>
            <person name="Pitluck S."/>
            <person name="Liolios K."/>
            <person name="Mavromatis K."/>
            <person name="Pagani I."/>
            <person name="Ivanova N."/>
            <person name="Mikhailova N."/>
            <person name="Pati A."/>
            <person name="Chen A."/>
            <person name="Palaniappan K."/>
            <person name="Land M."/>
            <person name="Chang Y.J."/>
            <person name="Jeffries C.D."/>
            <person name="Brambilla E.M."/>
            <person name="Rohde M."/>
            <person name="Spring S."/>
            <person name="Detter J.C."/>
            <person name="Woyke T."/>
            <person name="Bristow J."/>
            <person name="Eisen J.A."/>
            <person name="Markowitz V."/>
            <person name="Hugenholtz P."/>
            <person name="Kyrpides N.C."/>
            <person name="Klenk H.P."/>
        </authorList>
    </citation>
    <scope>NUCLEOTIDE SEQUENCE [LARGE SCALE GENOMIC DNA]</scope>
    <source>
        <strain evidence="3">ATCC BAA-1197 / DSM 17291 / Cas60314</strain>
    </source>
</reference>
<dbReference type="Gene3D" id="3.40.190.10">
    <property type="entry name" value="Periplasmic binding protein-like II"/>
    <property type="match status" value="1"/>
</dbReference>